<dbReference type="KEGG" id="slan:GV829_10105"/>
<organism evidence="1 2">
    <name type="scientific">Sphingomonas lacunae</name>
    <dbReference type="NCBI Taxonomy" id="2698828"/>
    <lineage>
        <taxon>Bacteria</taxon>
        <taxon>Pseudomonadati</taxon>
        <taxon>Pseudomonadota</taxon>
        <taxon>Alphaproteobacteria</taxon>
        <taxon>Sphingomonadales</taxon>
        <taxon>Sphingomonadaceae</taxon>
        <taxon>Sphingomonas</taxon>
    </lineage>
</organism>
<keyword evidence="2" id="KW-1185">Reference proteome</keyword>
<dbReference type="EMBL" id="CP053015">
    <property type="protein sequence ID" value="QJQ32750.1"/>
    <property type="molecule type" value="Genomic_DNA"/>
</dbReference>
<reference evidence="1 2" key="1">
    <citation type="submission" date="2020-01" db="EMBL/GenBank/DDBJ databases">
        <title>Sphingomonas sp. strain CSW-10.</title>
        <authorList>
            <person name="Chen W.-M."/>
        </authorList>
    </citation>
    <scope>NUCLEOTIDE SEQUENCE [LARGE SCALE GENOMIC DNA]</scope>
    <source>
        <strain evidence="1 2">CSW-10</strain>
    </source>
</reference>
<name>A0A6M4AWL2_9SPHN</name>
<evidence type="ECO:0000313" key="2">
    <source>
        <dbReference type="Proteomes" id="UP000503018"/>
    </source>
</evidence>
<protein>
    <submittedName>
        <fullName evidence="1">Uncharacterized protein</fullName>
    </submittedName>
</protein>
<gene>
    <name evidence="1" type="ORF">GV829_10105</name>
</gene>
<accession>A0A6M4AWL2</accession>
<dbReference type="RefSeq" id="WP_169946322.1">
    <property type="nucleotide sequence ID" value="NZ_CP053015.1"/>
</dbReference>
<sequence>MIPIEEVLYSELIRDLRMMQRNIPSSAAHWELVSFGQFGLPASVGLLRVLRDASPWQFADVLVWLMGQSVRPYAQSCYAGALLTPNFSNDVRHMMLMEHLLPDDE</sequence>
<dbReference type="AlphaFoldDB" id="A0A6M4AWL2"/>
<evidence type="ECO:0000313" key="1">
    <source>
        <dbReference type="EMBL" id="QJQ32750.1"/>
    </source>
</evidence>
<dbReference type="Proteomes" id="UP000503018">
    <property type="component" value="Chromosome"/>
</dbReference>
<proteinExistence type="predicted"/>